<dbReference type="InterPro" id="IPR040168">
    <property type="entry name" value="Not2/3/5"/>
</dbReference>
<name>A0A9P1IXH6_9PELO</name>
<dbReference type="Gene3D" id="2.30.30.1020">
    <property type="entry name" value="CCR4-NOT complex subunit 2/3/5, C-terminal domain"/>
    <property type="match status" value="1"/>
</dbReference>
<evidence type="ECO:0000313" key="7">
    <source>
        <dbReference type="Proteomes" id="UP001152747"/>
    </source>
</evidence>
<dbReference type="Pfam" id="PF04153">
    <property type="entry name" value="NOT2_3_5_C"/>
    <property type="match status" value="1"/>
</dbReference>
<comment type="similarity">
    <text evidence="1">Belongs to the CNOT2/3/5 family.</text>
</comment>
<keyword evidence="2" id="KW-0805">Transcription regulation</keyword>
<feature type="region of interest" description="Disordered" evidence="4">
    <location>
        <begin position="612"/>
        <end position="656"/>
    </location>
</feature>
<reference evidence="6" key="1">
    <citation type="submission" date="2022-11" db="EMBL/GenBank/DDBJ databases">
        <authorList>
            <person name="Kikuchi T."/>
        </authorList>
    </citation>
    <scope>NUCLEOTIDE SEQUENCE</scope>
    <source>
        <strain evidence="6">PS1010</strain>
    </source>
</reference>
<proteinExistence type="inferred from homology"/>
<dbReference type="InterPro" id="IPR038635">
    <property type="entry name" value="CCR4-NOT_su2/3/5_C_sf"/>
</dbReference>
<dbReference type="OrthoDB" id="25391at2759"/>
<organism evidence="6 7">
    <name type="scientific">Caenorhabditis angaria</name>
    <dbReference type="NCBI Taxonomy" id="860376"/>
    <lineage>
        <taxon>Eukaryota</taxon>
        <taxon>Metazoa</taxon>
        <taxon>Ecdysozoa</taxon>
        <taxon>Nematoda</taxon>
        <taxon>Chromadorea</taxon>
        <taxon>Rhabditida</taxon>
        <taxon>Rhabditina</taxon>
        <taxon>Rhabditomorpha</taxon>
        <taxon>Rhabditoidea</taxon>
        <taxon>Rhabditidae</taxon>
        <taxon>Peloderinae</taxon>
        <taxon>Caenorhabditis</taxon>
    </lineage>
</organism>
<keyword evidence="7" id="KW-1185">Reference proteome</keyword>
<sequence length="656" mass="72702">MVRRGVKPGESTDGSVKIGKNKSRLRPSSANDGDANKSTDVVSSTKSSPALKNNDLSSESSPAISTTSSSKKTVQSNVSRSQRAINWRLRGICLNPVDMSDPRFSITNEDFPALPGAGGGTKKSNGMKTSAKKKREEESSNESSPRPTSVNSMDERVSTDDSGVSSLSRGNTPPQENSSEIEMVKKTEKKKLAASAESSPRKPLKSLNSTPRKKGNNNANSTNNASPLSFLKLSKSGQKVPERRGRLNSRINGSPQKLTDTPETKVDDTPTEKEVDEEPVFDSGNDAVPERKDCPRIQLGEDGEMTNIPPSMLDDQFGLAAMLPILNLMKNRNNPTNSEQQSATPEQDRMIEMLACGVEMNSLGVPTKNDQKPVWNTFAGPFGSDPLPPVCMGVAYNELPSVYYTARTLQGTIDMSKTMPEKVGLHELFYIFYNFPQEFWQLNTARELQTRGWRFCISEKLWVHRKLNTDEFGINSLGQSISAIFRLPATEIVTGLFEVYDPEKMRIITREMHLKSSDMEPAGWELEKEDKMYTALSSVLPADYIWGPQRNSENSAKAAANVKPSFNRAPAPPVRGKPNRRILSFVEPDAPEPSSSKNEEYQRQMYSTFMQQFTSRYPTSAGTTQNVSKPRQFSTNPSLFRQSSQSTSYYPHLQQS</sequence>
<dbReference type="GO" id="GO:2000036">
    <property type="term" value="P:regulation of stem cell population maintenance"/>
    <property type="evidence" value="ECO:0007669"/>
    <property type="project" value="UniProtKB-ARBA"/>
</dbReference>
<evidence type="ECO:0000313" key="6">
    <source>
        <dbReference type="EMBL" id="CAI5451213.1"/>
    </source>
</evidence>
<feature type="compositionally biased region" description="Low complexity" evidence="4">
    <location>
        <begin position="216"/>
        <end position="226"/>
    </location>
</feature>
<dbReference type="InterPro" id="IPR007282">
    <property type="entry name" value="NOT2/3/5_C"/>
</dbReference>
<dbReference type="PANTHER" id="PTHR23326">
    <property type="entry name" value="CCR4 NOT-RELATED"/>
    <property type="match status" value="1"/>
</dbReference>
<evidence type="ECO:0000256" key="3">
    <source>
        <dbReference type="ARBA" id="ARBA00023163"/>
    </source>
</evidence>
<comment type="caution">
    <text evidence="6">The sequence shown here is derived from an EMBL/GenBank/DDBJ whole genome shotgun (WGS) entry which is preliminary data.</text>
</comment>
<feature type="compositionally biased region" description="Polar residues" evidence="4">
    <location>
        <begin position="160"/>
        <end position="180"/>
    </location>
</feature>
<dbReference type="GO" id="GO:0030015">
    <property type="term" value="C:CCR4-NOT core complex"/>
    <property type="evidence" value="ECO:0007669"/>
    <property type="project" value="InterPro"/>
</dbReference>
<dbReference type="Proteomes" id="UP001152747">
    <property type="component" value="Unassembled WGS sequence"/>
</dbReference>
<accession>A0A9P1IXH6</accession>
<gene>
    <name evidence="6" type="ORF">CAMP_LOCUS13850</name>
</gene>
<dbReference type="AlphaFoldDB" id="A0A9P1IXH6"/>
<keyword evidence="3" id="KW-0804">Transcription</keyword>
<feature type="domain" description="NOT2/NOT3/NOT5 C-terminal" evidence="5">
    <location>
        <begin position="398"/>
        <end position="469"/>
    </location>
</feature>
<feature type="compositionally biased region" description="Polar residues" evidence="4">
    <location>
        <begin position="249"/>
        <end position="259"/>
    </location>
</feature>
<dbReference type="GO" id="GO:0006355">
    <property type="term" value="P:regulation of DNA-templated transcription"/>
    <property type="evidence" value="ECO:0007669"/>
    <property type="project" value="InterPro"/>
</dbReference>
<protein>
    <recommendedName>
        <fullName evidence="5">NOT2/NOT3/NOT5 C-terminal domain-containing protein</fullName>
    </recommendedName>
</protein>
<evidence type="ECO:0000256" key="2">
    <source>
        <dbReference type="ARBA" id="ARBA00023015"/>
    </source>
</evidence>
<feature type="compositionally biased region" description="Basic and acidic residues" evidence="4">
    <location>
        <begin position="260"/>
        <end position="273"/>
    </location>
</feature>
<feature type="compositionally biased region" description="Low complexity" evidence="4">
    <location>
        <begin position="38"/>
        <end position="48"/>
    </location>
</feature>
<evidence type="ECO:0000256" key="1">
    <source>
        <dbReference type="ARBA" id="ARBA00007682"/>
    </source>
</evidence>
<feature type="region of interest" description="Disordered" evidence="4">
    <location>
        <begin position="1"/>
        <end position="292"/>
    </location>
</feature>
<dbReference type="EMBL" id="CANHGI010000005">
    <property type="protein sequence ID" value="CAI5451213.1"/>
    <property type="molecule type" value="Genomic_DNA"/>
</dbReference>
<evidence type="ECO:0000256" key="4">
    <source>
        <dbReference type="SAM" id="MobiDB-lite"/>
    </source>
</evidence>
<evidence type="ECO:0000259" key="5">
    <source>
        <dbReference type="Pfam" id="PF04153"/>
    </source>
</evidence>
<feature type="compositionally biased region" description="Low complexity" evidence="4">
    <location>
        <begin position="57"/>
        <end position="79"/>
    </location>
</feature>